<dbReference type="Gene3D" id="4.10.860.10">
    <property type="entry name" value="UVR domain"/>
    <property type="match status" value="1"/>
</dbReference>
<dbReference type="Pfam" id="PF01541">
    <property type="entry name" value="GIY-YIG"/>
    <property type="match status" value="1"/>
</dbReference>
<dbReference type="GO" id="GO:0006289">
    <property type="term" value="P:nucleotide-excision repair"/>
    <property type="evidence" value="ECO:0007669"/>
    <property type="project" value="UniProtKB-UniRule"/>
</dbReference>
<comment type="similarity">
    <text evidence="7">Belongs to the UvrC family.</text>
</comment>
<feature type="domain" description="UvrC family homology region profile" evidence="10">
    <location>
        <begin position="264"/>
        <end position="493"/>
    </location>
</feature>
<evidence type="ECO:0000256" key="2">
    <source>
        <dbReference type="ARBA" id="ARBA00022763"/>
    </source>
</evidence>
<dbReference type="PANTHER" id="PTHR30562:SF1">
    <property type="entry name" value="UVRABC SYSTEM PROTEIN C"/>
    <property type="match status" value="1"/>
</dbReference>
<dbReference type="InterPro" id="IPR004791">
    <property type="entry name" value="UvrC"/>
</dbReference>
<dbReference type="Pfam" id="PF14520">
    <property type="entry name" value="HHH_5"/>
    <property type="match status" value="1"/>
</dbReference>
<organism evidence="11">
    <name type="scientific">uncultured Thermomicrobiales bacterium</name>
    <dbReference type="NCBI Taxonomy" id="1645740"/>
    <lineage>
        <taxon>Bacteria</taxon>
        <taxon>Pseudomonadati</taxon>
        <taxon>Thermomicrobiota</taxon>
        <taxon>Thermomicrobia</taxon>
        <taxon>Thermomicrobiales</taxon>
        <taxon>environmental samples</taxon>
    </lineage>
</organism>
<evidence type="ECO:0000259" key="10">
    <source>
        <dbReference type="PROSITE" id="PS50165"/>
    </source>
</evidence>
<comment type="function">
    <text evidence="7">The UvrABC repair system catalyzes the recognition and processing of DNA lesions. UvrC both incises the 5' and 3' sides of the lesion. The N-terminal half is responsible for the 3' incision and the C-terminal half is responsible for the 5' incision.</text>
</comment>
<keyword evidence="1 7" id="KW-0963">Cytoplasm</keyword>
<dbReference type="AlphaFoldDB" id="A0A6J4UU70"/>
<dbReference type="PROSITE" id="PS50151">
    <property type="entry name" value="UVR"/>
    <property type="match status" value="1"/>
</dbReference>
<dbReference type="InterPro" id="IPR038476">
    <property type="entry name" value="UvrC_RNase_H_dom_sf"/>
</dbReference>
<accession>A0A6J4UU70</accession>
<dbReference type="InterPro" id="IPR047296">
    <property type="entry name" value="GIY-YIG_UvrC_Cho"/>
</dbReference>
<dbReference type="NCBIfam" id="TIGR00194">
    <property type="entry name" value="uvrC"/>
    <property type="match status" value="1"/>
</dbReference>
<dbReference type="InterPro" id="IPR000305">
    <property type="entry name" value="GIY-YIG_endonuc"/>
</dbReference>
<dbReference type="InterPro" id="IPR036876">
    <property type="entry name" value="UVR_dom_sf"/>
</dbReference>
<dbReference type="PANTHER" id="PTHR30562">
    <property type="entry name" value="UVRC/OXIDOREDUCTASE"/>
    <property type="match status" value="1"/>
</dbReference>
<reference evidence="11" key="1">
    <citation type="submission" date="2020-02" db="EMBL/GenBank/DDBJ databases">
        <authorList>
            <person name="Meier V. D."/>
        </authorList>
    </citation>
    <scope>NUCLEOTIDE SEQUENCE</scope>
    <source>
        <strain evidence="11">AVDCRST_MAG19</strain>
    </source>
</reference>
<evidence type="ECO:0000259" key="8">
    <source>
        <dbReference type="PROSITE" id="PS50151"/>
    </source>
</evidence>
<dbReference type="Gene3D" id="3.30.420.340">
    <property type="entry name" value="UvrC, RNAse H endonuclease domain"/>
    <property type="match status" value="1"/>
</dbReference>
<dbReference type="InterPro" id="IPR050066">
    <property type="entry name" value="UvrABC_protein_C"/>
</dbReference>
<dbReference type="NCBIfam" id="NF001824">
    <property type="entry name" value="PRK00558.1-5"/>
    <property type="match status" value="1"/>
</dbReference>
<evidence type="ECO:0000256" key="4">
    <source>
        <dbReference type="ARBA" id="ARBA00022881"/>
    </source>
</evidence>
<keyword evidence="2 7" id="KW-0227">DNA damage</keyword>
<feature type="domain" description="UVR" evidence="8">
    <location>
        <begin position="204"/>
        <end position="239"/>
    </location>
</feature>
<dbReference type="GO" id="GO:0005737">
    <property type="term" value="C:cytoplasm"/>
    <property type="evidence" value="ECO:0007669"/>
    <property type="project" value="UniProtKB-SubCell"/>
</dbReference>
<evidence type="ECO:0000256" key="6">
    <source>
        <dbReference type="ARBA" id="ARBA00023236"/>
    </source>
</evidence>
<evidence type="ECO:0000256" key="1">
    <source>
        <dbReference type="ARBA" id="ARBA00022490"/>
    </source>
</evidence>
<dbReference type="InterPro" id="IPR001162">
    <property type="entry name" value="UvrC_RNase_H_dom"/>
</dbReference>
<keyword evidence="3 7" id="KW-0228">DNA excision</keyword>
<evidence type="ECO:0000259" key="9">
    <source>
        <dbReference type="PROSITE" id="PS50164"/>
    </source>
</evidence>
<dbReference type="GO" id="GO:0009380">
    <property type="term" value="C:excinuclease repair complex"/>
    <property type="evidence" value="ECO:0007669"/>
    <property type="project" value="InterPro"/>
</dbReference>
<protein>
    <recommendedName>
        <fullName evidence="7">UvrABC system protein C</fullName>
        <shortName evidence="7">Protein UvrC</shortName>
    </recommendedName>
    <alternativeName>
        <fullName evidence="7">Excinuclease ABC subunit C</fullName>
    </alternativeName>
</protein>
<feature type="domain" description="GIY-YIG" evidence="9">
    <location>
        <begin position="17"/>
        <end position="96"/>
    </location>
</feature>
<proteinExistence type="inferred from homology"/>
<keyword evidence="6 7" id="KW-0742">SOS response</keyword>
<dbReference type="SMART" id="SM00278">
    <property type="entry name" value="HhH1"/>
    <property type="match status" value="2"/>
</dbReference>
<keyword evidence="4 7" id="KW-0267">Excision nuclease</keyword>
<dbReference type="Pfam" id="PF08459">
    <property type="entry name" value="UvrC_RNaseH_dom"/>
    <property type="match status" value="1"/>
</dbReference>
<dbReference type="InterPro" id="IPR003583">
    <property type="entry name" value="Hlx-hairpin-Hlx_DNA-bd_motif"/>
</dbReference>
<dbReference type="SUPFAM" id="SSF46600">
    <property type="entry name" value="C-terminal UvrC-binding domain of UvrB"/>
    <property type="match status" value="1"/>
</dbReference>
<dbReference type="Pfam" id="PF22920">
    <property type="entry name" value="UvrC_RNaseH"/>
    <property type="match status" value="1"/>
</dbReference>
<gene>
    <name evidence="7" type="primary">uvrC</name>
    <name evidence="11" type="ORF">AVDCRST_MAG19-1721</name>
</gene>
<evidence type="ECO:0000256" key="5">
    <source>
        <dbReference type="ARBA" id="ARBA00023204"/>
    </source>
</evidence>
<name>A0A6J4UU70_9BACT</name>
<dbReference type="CDD" id="cd10434">
    <property type="entry name" value="GIY-YIG_UvrC_Cho"/>
    <property type="match status" value="1"/>
</dbReference>
<dbReference type="FunFam" id="3.30.420.340:FF:000001">
    <property type="entry name" value="UvrABC system protein C"/>
    <property type="match status" value="1"/>
</dbReference>
<dbReference type="SMART" id="SM00465">
    <property type="entry name" value="GIYc"/>
    <property type="match status" value="1"/>
</dbReference>
<sequence>MVTSRHDFSSRLRALAPSPGVYLMKDAGGNVIYVGKAIRLRDRVRSYFQSQRGHDPKTRELVAHIADFDVIRTDTATEALILENELIKRYQPKYNVMLKDSKTYPYLKITNEEWPRVVLTRQIVDDGGRYFGPYTSAGAAYRTLNLLNRLFPYRKCDKKITGHDDLCLYYHLHQCTAPCISAVDRPTYMEAVDRTALFLNGQADEIIGPLETEMNQAADAWNFERAAELRDRVASVRHVIERQKVVSPNGTNADVIAVAQGAGGDAGVQVGFLRNGKILGSEFFPMRAMVEDRPEGLVAGFVSQFYADAAVVPPVLLLEHPLPEAEADVIGAWLRERRGGAVTVTVPQRGQKRELVEMVAKSALENLEQSRLKFLSDEQKLTGAMAELGDALELPRMPRRIECFDISNLQGTNPVASMVVVEDGRPAKKEYRRFTIKTVEGSNDFAMMQEVIGRRFRRAADVTDEHAGKWTALPDLVIVDGGKGQLNAALETLRELGVSGQPIVGLAKENEELFLPGRRDPVVLPRDSQALFLVQRVRDEAHRFAVSFHRQRRSKATFHSRLDDVPGVGPKRKQALIRRFGTVKAVKNATEQELTAVAGITPALAAQIKAAL</sequence>
<dbReference type="EMBL" id="CADCWL010000072">
    <property type="protein sequence ID" value="CAA9560037.1"/>
    <property type="molecule type" value="Genomic_DNA"/>
</dbReference>
<dbReference type="PROSITE" id="PS50165">
    <property type="entry name" value="UVRC"/>
    <property type="match status" value="1"/>
</dbReference>
<comment type="subcellular location">
    <subcellularLocation>
        <location evidence="7">Cytoplasm</location>
    </subcellularLocation>
</comment>
<dbReference type="InterPro" id="IPR001943">
    <property type="entry name" value="UVR_dom"/>
</dbReference>
<dbReference type="Pfam" id="PF02151">
    <property type="entry name" value="UVR"/>
    <property type="match status" value="1"/>
</dbReference>
<dbReference type="GO" id="GO:0009381">
    <property type="term" value="F:excinuclease ABC activity"/>
    <property type="evidence" value="ECO:0007669"/>
    <property type="project" value="UniProtKB-UniRule"/>
</dbReference>
<dbReference type="HAMAP" id="MF_00203">
    <property type="entry name" value="UvrC"/>
    <property type="match status" value="1"/>
</dbReference>
<dbReference type="GO" id="GO:0009432">
    <property type="term" value="P:SOS response"/>
    <property type="evidence" value="ECO:0007669"/>
    <property type="project" value="UniProtKB-UniRule"/>
</dbReference>
<dbReference type="Gene3D" id="1.10.150.20">
    <property type="entry name" value="5' to 3' exonuclease, C-terminal subdomain"/>
    <property type="match status" value="1"/>
</dbReference>
<dbReference type="Gene3D" id="3.40.1440.10">
    <property type="entry name" value="GIY-YIG endonuclease"/>
    <property type="match status" value="1"/>
</dbReference>
<dbReference type="PROSITE" id="PS50164">
    <property type="entry name" value="GIY_YIG"/>
    <property type="match status" value="1"/>
</dbReference>
<dbReference type="SUPFAM" id="SSF47781">
    <property type="entry name" value="RuvA domain 2-like"/>
    <property type="match status" value="1"/>
</dbReference>
<dbReference type="GO" id="GO:0003677">
    <property type="term" value="F:DNA binding"/>
    <property type="evidence" value="ECO:0007669"/>
    <property type="project" value="UniProtKB-UniRule"/>
</dbReference>
<keyword evidence="5 7" id="KW-0234">DNA repair</keyword>
<dbReference type="InterPro" id="IPR010994">
    <property type="entry name" value="RuvA_2-like"/>
</dbReference>
<evidence type="ECO:0000256" key="3">
    <source>
        <dbReference type="ARBA" id="ARBA00022769"/>
    </source>
</evidence>
<dbReference type="FunFam" id="3.40.1440.10:FF:000001">
    <property type="entry name" value="UvrABC system protein C"/>
    <property type="match status" value="1"/>
</dbReference>
<dbReference type="InterPro" id="IPR035901">
    <property type="entry name" value="GIY-YIG_endonuc_sf"/>
</dbReference>
<evidence type="ECO:0000313" key="11">
    <source>
        <dbReference type="EMBL" id="CAA9560037.1"/>
    </source>
</evidence>
<evidence type="ECO:0000256" key="7">
    <source>
        <dbReference type="HAMAP-Rule" id="MF_00203"/>
    </source>
</evidence>
<dbReference type="SUPFAM" id="SSF82771">
    <property type="entry name" value="GIY-YIG endonuclease"/>
    <property type="match status" value="1"/>
</dbReference>
<comment type="subunit">
    <text evidence="7">Interacts with UvrB in an incision complex.</text>
</comment>